<feature type="domain" description="Glutamine amidotransferase" evidence="1">
    <location>
        <begin position="51"/>
        <end position="209"/>
    </location>
</feature>
<accession>A0A6A6UJX2</accession>
<keyword evidence="3" id="KW-1185">Reference proteome</keyword>
<protein>
    <submittedName>
        <fullName evidence="2">Class I glutamine amidotransferase-like protein</fullName>
    </submittedName>
</protein>
<keyword evidence="2" id="KW-0315">Glutamine amidotransferase</keyword>
<keyword evidence="2" id="KW-0808">Transferase</keyword>
<dbReference type="GO" id="GO:0005634">
    <property type="term" value="C:nucleus"/>
    <property type="evidence" value="ECO:0007669"/>
    <property type="project" value="TreeGrafter"/>
</dbReference>
<dbReference type="Proteomes" id="UP000799302">
    <property type="component" value="Unassembled WGS sequence"/>
</dbReference>
<dbReference type="AlphaFoldDB" id="A0A6A6UJX2"/>
<dbReference type="PROSITE" id="PS51273">
    <property type="entry name" value="GATASE_TYPE_1"/>
    <property type="match status" value="1"/>
</dbReference>
<dbReference type="InterPro" id="IPR017926">
    <property type="entry name" value="GATASE"/>
</dbReference>
<dbReference type="GO" id="GO:0016740">
    <property type="term" value="F:transferase activity"/>
    <property type="evidence" value="ECO:0007669"/>
    <property type="project" value="UniProtKB-KW"/>
</dbReference>
<evidence type="ECO:0000313" key="2">
    <source>
        <dbReference type="EMBL" id="KAF2671767.1"/>
    </source>
</evidence>
<dbReference type="Pfam" id="PF00117">
    <property type="entry name" value="GATase"/>
    <property type="match status" value="1"/>
</dbReference>
<organism evidence="2 3">
    <name type="scientific">Microthyrium microscopicum</name>
    <dbReference type="NCBI Taxonomy" id="703497"/>
    <lineage>
        <taxon>Eukaryota</taxon>
        <taxon>Fungi</taxon>
        <taxon>Dikarya</taxon>
        <taxon>Ascomycota</taxon>
        <taxon>Pezizomycotina</taxon>
        <taxon>Dothideomycetes</taxon>
        <taxon>Dothideomycetes incertae sedis</taxon>
        <taxon>Microthyriales</taxon>
        <taxon>Microthyriaceae</taxon>
        <taxon>Microthyrium</taxon>
    </lineage>
</organism>
<evidence type="ECO:0000313" key="3">
    <source>
        <dbReference type="Proteomes" id="UP000799302"/>
    </source>
</evidence>
<dbReference type="GO" id="GO:0005829">
    <property type="term" value="C:cytosol"/>
    <property type="evidence" value="ECO:0007669"/>
    <property type="project" value="TreeGrafter"/>
</dbReference>
<proteinExistence type="predicted"/>
<dbReference type="InterPro" id="IPR029062">
    <property type="entry name" value="Class_I_gatase-like"/>
</dbReference>
<dbReference type="Gene3D" id="3.40.50.880">
    <property type="match status" value="1"/>
</dbReference>
<sequence>MKVPLRIAILECDTPLPGTKAKFGGYGGVFKQLLERAADALGHPGLSAKEGLELSYWPITTELFYPNLDDIDAILLTGSKFNSFDNDPWILRLVEFTEKVLAQDRVRTIGVCFGHQIVGRALGAKVGRSDAGWEVSVHAVDLTEEGKKLFKQDKLVHFPLSFPIYQMHRDIVSSFPPGVEHLATTDKCANQGMYQKNRLVTVQGHPEFTRDIVEEILKSRNKMGIFPEGLFEDGIRRLQDHDDGVIIAQAFLRFLLED</sequence>
<evidence type="ECO:0000259" key="1">
    <source>
        <dbReference type="Pfam" id="PF00117"/>
    </source>
</evidence>
<dbReference type="InterPro" id="IPR044992">
    <property type="entry name" value="ChyE-like"/>
</dbReference>
<gene>
    <name evidence="2" type="ORF">BT63DRAFT_369882</name>
</gene>
<name>A0A6A6UJX2_9PEZI</name>
<dbReference type="PANTHER" id="PTHR42695">
    <property type="entry name" value="GLUTAMINE AMIDOTRANSFERASE YLR126C-RELATED"/>
    <property type="match status" value="1"/>
</dbReference>
<dbReference type="OrthoDB" id="92161at2759"/>
<reference evidence="2" key="1">
    <citation type="journal article" date="2020" name="Stud. Mycol.">
        <title>101 Dothideomycetes genomes: a test case for predicting lifestyles and emergence of pathogens.</title>
        <authorList>
            <person name="Haridas S."/>
            <person name="Albert R."/>
            <person name="Binder M."/>
            <person name="Bloem J."/>
            <person name="Labutti K."/>
            <person name="Salamov A."/>
            <person name="Andreopoulos B."/>
            <person name="Baker S."/>
            <person name="Barry K."/>
            <person name="Bills G."/>
            <person name="Bluhm B."/>
            <person name="Cannon C."/>
            <person name="Castanera R."/>
            <person name="Culley D."/>
            <person name="Daum C."/>
            <person name="Ezra D."/>
            <person name="Gonzalez J."/>
            <person name="Henrissat B."/>
            <person name="Kuo A."/>
            <person name="Liang C."/>
            <person name="Lipzen A."/>
            <person name="Lutzoni F."/>
            <person name="Magnuson J."/>
            <person name="Mondo S."/>
            <person name="Nolan M."/>
            <person name="Ohm R."/>
            <person name="Pangilinan J."/>
            <person name="Park H.-J."/>
            <person name="Ramirez L."/>
            <person name="Alfaro M."/>
            <person name="Sun H."/>
            <person name="Tritt A."/>
            <person name="Yoshinaga Y."/>
            <person name="Zwiers L.-H."/>
            <person name="Turgeon B."/>
            <person name="Goodwin S."/>
            <person name="Spatafora J."/>
            <person name="Crous P."/>
            <person name="Grigoriev I."/>
        </authorList>
    </citation>
    <scope>NUCLEOTIDE SEQUENCE</scope>
    <source>
        <strain evidence="2">CBS 115976</strain>
    </source>
</reference>
<dbReference type="SUPFAM" id="SSF52317">
    <property type="entry name" value="Class I glutamine amidotransferase-like"/>
    <property type="match status" value="1"/>
</dbReference>
<dbReference type="CDD" id="cd01741">
    <property type="entry name" value="GATase1_1"/>
    <property type="match status" value="1"/>
</dbReference>
<dbReference type="EMBL" id="MU004232">
    <property type="protein sequence ID" value="KAF2671767.1"/>
    <property type="molecule type" value="Genomic_DNA"/>
</dbReference>
<dbReference type="PANTHER" id="PTHR42695:SF5">
    <property type="entry name" value="GLUTAMINE AMIDOTRANSFERASE YLR126C-RELATED"/>
    <property type="match status" value="1"/>
</dbReference>